<dbReference type="Proteomes" id="UP000186465">
    <property type="component" value="Unassembled WGS sequence"/>
</dbReference>
<organism evidence="2 3">
    <name type="scientific">Boudabousia marimammalium</name>
    <dbReference type="NCBI Taxonomy" id="156892"/>
    <lineage>
        <taxon>Bacteria</taxon>
        <taxon>Bacillati</taxon>
        <taxon>Actinomycetota</taxon>
        <taxon>Actinomycetes</taxon>
        <taxon>Actinomycetales</taxon>
        <taxon>Actinomycetaceae</taxon>
        <taxon>Boudabousia</taxon>
    </lineage>
</organism>
<reference evidence="3" key="1">
    <citation type="submission" date="2016-11" db="EMBL/GenBank/DDBJ databases">
        <title>Actinomyces gypaetusis sp. nov. isolated from Gypaetus barbatus in Qinghai Tibet Plateau China.</title>
        <authorList>
            <person name="Meng X."/>
        </authorList>
    </citation>
    <scope>NUCLEOTIDE SEQUENCE [LARGE SCALE GENOMIC DNA]</scope>
    <source>
        <strain evidence="3">DSM 15383</strain>
    </source>
</reference>
<dbReference type="RefSeq" id="WP_075361130.1">
    <property type="nucleotide sequence ID" value="NZ_MPDM01000002.1"/>
</dbReference>
<evidence type="ECO:0000256" key="1">
    <source>
        <dbReference type="SAM" id="MobiDB-lite"/>
    </source>
</evidence>
<feature type="region of interest" description="Disordered" evidence="1">
    <location>
        <begin position="17"/>
        <end position="80"/>
    </location>
</feature>
<evidence type="ECO:0000313" key="3">
    <source>
        <dbReference type="Proteomes" id="UP000186465"/>
    </source>
</evidence>
<protein>
    <submittedName>
        <fullName evidence="2">Uncharacterized protein</fullName>
    </submittedName>
</protein>
<evidence type="ECO:0000313" key="2">
    <source>
        <dbReference type="EMBL" id="OKL50305.1"/>
    </source>
</evidence>
<gene>
    <name evidence="2" type="ORF">BM477_02650</name>
</gene>
<dbReference type="EMBL" id="MPDM01000002">
    <property type="protein sequence ID" value="OKL50305.1"/>
    <property type="molecule type" value="Genomic_DNA"/>
</dbReference>
<keyword evidence="3" id="KW-1185">Reference proteome</keyword>
<feature type="compositionally biased region" description="Basic and acidic residues" evidence="1">
    <location>
        <begin position="52"/>
        <end position="80"/>
    </location>
</feature>
<comment type="caution">
    <text evidence="2">The sequence shown here is derived from an EMBL/GenBank/DDBJ whole genome shotgun (WGS) entry which is preliminary data.</text>
</comment>
<dbReference type="AlphaFoldDB" id="A0A1Q5PS81"/>
<sequence length="80" mass="9205">MTSLEEYKSHCDRDLRHERRRVADRQEVEASQENPSGLLPGDIRSVPGANKRGPEKHVKDMERNTTRNRAESGERPGQDH</sequence>
<accession>A0A1Q5PS81</accession>
<proteinExistence type="predicted"/>
<name>A0A1Q5PS81_9ACTO</name>
<feature type="compositionally biased region" description="Basic and acidic residues" evidence="1">
    <location>
        <begin position="17"/>
        <end position="28"/>
    </location>
</feature>